<dbReference type="Proteomes" id="UP000752171">
    <property type="component" value="Unassembled WGS sequence"/>
</dbReference>
<name>A0A8T2M092_ASTMX</name>
<proteinExistence type="predicted"/>
<evidence type="ECO:0000313" key="2">
    <source>
        <dbReference type="Proteomes" id="UP000752171"/>
    </source>
</evidence>
<reference evidence="1 2" key="1">
    <citation type="submission" date="2021-07" db="EMBL/GenBank/DDBJ databases">
        <authorList>
            <person name="Imarazene B."/>
            <person name="Zahm M."/>
            <person name="Klopp C."/>
            <person name="Cabau C."/>
            <person name="Beille S."/>
            <person name="Jouanno E."/>
            <person name="Castinel A."/>
            <person name="Lluch J."/>
            <person name="Gil L."/>
            <person name="Kuchtly C."/>
            <person name="Lopez Roques C."/>
            <person name="Donnadieu C."/>
            <person name="Parrinello H."/>
            <person name="Journot L."/>
            <person name="Du K."/>
            <person name="Schartl M."/>
            <person name="Retaux S."/>
            <person name="Guiguen Y."/>
        </authorList>
    </citation>
    <scope>NUCLEOTIDE SEQUENCE [LARGE SCALE GENOMIC DNA]</scope>
    <source>
        <strain evidence="1">Pach_M1</strain>
        <tissue evidence="1">Testis</tissue>
    </source>
</reference>
<comment type="caution">
    <text evidence="1">The sequence shown here is derived from an EMBL/GenBank/DDBJ whole genome shotgun (WGS) entry which is preliminary data.</text>
</comment>
<protein>
    <submittedName>
        <fullName evidence="1">Uncharacterized protein</fullName>
    </submittedName>
</protein>
<evidence type="ECO:0000313" key="1">
    <source>
        <dbReference type="EMBL" id="KAG9274431.1"/>
    </source>
</evidence>
<organism evidence="1 2">
    <name type="scientific">Astyanax mexicanus</name>
    <name type="common">Blind cave fish</name>
    <name type="synonym">Astyanax fasciatus mexicanus</name>
    <dbReference type="NCBI Taxonomy" id="7994"/>
    <lineage>
        <taxon>Eukaryota</taxon>
        <taxon>Metazoa</taxon>
        <taxon>Chordata</taxon>
        <taxon>Craniata</taxon>
        <taxon>Vertebrata</taxon>
        <taxon>Euteleostomi</taxon>
        <taxon>Actinopterygii</taxon>
        <taxon>Neopterygii</taxon>
        <taxon>Teleostei</taxon>
        <taxon>Ostariophysi</taxon>
        <taxon>Characiformes</taxon>
        <taxon>Characoidei</taxon>
        <taxon>Acestrorhamphidae</taxon>
        <taxon>Acestrorhamphinae</taxon>
        <taxon>Astyanax</taxon>
    </lineage>
</organism>
<dbReference type="EMBL" id="JAICCE010000008">
    <property type="protein sequence ID" value="KAG9274431.1"/>
    <property type="molecule type" value="Genomic_DNA"/>
</dbReference>
<dbReference type="AlphaFoldDB" id="A0A8T2M092"/>
<gene>
    <name evidence="1" type="ORF">AMEX_G11346</name>
</gene>
<sequence>MPLFIVSRPYWWQLKRPDATGTKKRSSPNLHRSFCTKLLRAEGIPAPSNQMCLGRLVVPFGQYENGPFHWLVANDVGYMKYIIDKHRAEVADPPKKGEVLNWWVKDFLTEYAESFPPVSIVLEANIDRCIYGQRGFEDHTFIEMWELYRQYPTQKDRPEQFTADQRELIKKAYTSVRRWLHTPVTHITSVQMKRFRKFISDKDQQLQAGTSKFDPSSWQGDDMELVAASQRVEGKGDSNFIDMHVLFK</sequence>
<accession>A0A8T2M092</accession>